<proteinExistence type="predicted"/>
<dbReference type="AlphaFoldDB" id="A0A1G5RQY0"/>
<dbReference type="SMART" id="SM00987">
    <property type="entry name" value="UreE_C"/>
    <property type="match status" value="1"/>
</dbReference>
<name>A0A1G5RQY0_9FIRM</name>
<dbReference type="EMBL" id="FMWL01000001">
    <property type="protein sequence ID" value="SCZ76485.1"/>
    <property type="molecule type" value="Genomic_DNA"/>
</dbReference>
<dbReference type="SMART" id="SM00986">
    <property type="entry name" value="UDG"/>
    <property type="match status" value="1"/>
</dbReference>
<dbReference type="STRING" id="1120920.SAMN03080599_00263"/>
<dbReference type="RefSeq" id="WP_170829218.1">
    <property type="nucleotide sequence ID" value="NZ_FMWL01000001.1"/>
</dbReference>
<dbReference type="Pfam" id="PF03167">
    <property type="entry name" value="UDG"/>
    <property type="match status" value="1"/>
</dbReference>
<accession>A0A1G5RQY0</accession>
<dbReference type="InterPro" id="IPR026353">
    <property type="entry name" value="Hypoxan-DNA_Glyclase"/>
</dbReference>
<dbReference type="Gene3D" id="3.40.470.10">
    <property type="entry name" value="Uracil-DNA glycosylase-like domain"/>
    <property type="match status" value="1"/>
</dbReference>
<sequence length="176" mass="19663">MASNNQRLTAFAPIEAADARVLILGSMPSQESLKQQAYYAHPRNQFWKIVCHLLHGTCPVAYSERCAILVENGIALWDVLESCRREGSADTAIRDEVPNDFQSFIMGHPRLETVLCNGSKSYQLYNKYILGSRDGQGLPRQLQLMRLPSTSPAHAVAFEEKLEAWRAAFVVAGLIK</sequence>
<protein>
    <submittedName>
        <fullName evidence="2">G/U mismatch-specific uracil-DNA glycosylase</fullName>
    </submittedName>
</protein>
<evidence type="ECO:0000313" key="2">
    <source>
        <dbReference type="EMBL" id="SCZ76485.1"/>
    </source>
</evidence>
<reference evidence="2 3" key="1">
    <citation type="submission" date="2016-10" db="EMBL/GenBank/DDBJ databases">
        <authorList>
            <person name="de Groot N.N."/>
        </authorList>
    </citation>
    <scope>NUCLEOTIDE SEQUENCE [LARGE SCALE GENOMIC DNA]</scope>
    <source>
        <strain evidence="2 3">DSM 2784</strain>
    </source>
</reference>
<dbReference type="NCBIfam" id="TIGR04274">
    <property type="entry name" value="hypoxanDNAglyco"/>
    <property type="match status" value="1"/>
</dbReference>
<evidence type="ECO:0000313" key="3">
    <source>
        <dbReference type="Proteomes" id="UP000199208"/>
    </source>
</evidence>
<gene>
    <name evidence="2" type="ORF">SAMN03080599_00263</name>
</gene>
<organism evidence="2 3">
    <name type="scientific">Acidaminobacter hydrogenoformans DSM 2784</name>
    <dbReference type="NCBI Taxonomy" id="1120920"/>
    <lineage>
        <taxon>Bacteria</taxon>
        <taxon>Bacillati</taxon>
        <taxon>Bacillota</taxon>
        <taxon>Clostridia</taxon>
        <taxon>Peptostreptococcales</taxon>
        <taxon>Acidaminobacteraceae</taxon>
        <taxon>Acidaminobacter</taxon>
    </lineage>
</organism>
<evidence type="ECO:0000259" key="1">
    <source>
        <dbReference type="SMART" id="SM00986"/>
    </source>
</evidence>
<dbReference type="CDD" id="cd10032">
    <property type="entry name" value="UDG-F6_HDG"/>
    <property type="match status" value="1"/>
</dbReference>
<keyword evidence="3" id="KW-1185">Reference proteome</keyword>
<dbReference type="Proteomes" id="UP000199208">
    <property type="component" value="Unassembled WGS sequence"/>
</dbReference>
<dbReference type="InterPro" id="IPR036895">
    <property type="entry name" value="Uracil-DNA_glycosylase-like_sf"/>
</dbReference>
<dbReference type="SUPFAM" id="SSF52141">
    <property type="entry name" value="Uracil-DNA glycosylase-like"/>
    <property type="match status" value="1"/>
</dbReference>
<feature type="domain" description="Uracil-DNA glycosylase-like" evidence="1">
    <location>
        <begin position="12"/>
        <end position="169"/>
    </location>
</feature>
<dbReference type="InterPro" id="IPR005122">
    <property type="entry name" value="Uracil-DNA_glycosylase-like"/>
</dbReference>